<dbReference type="RefSeq" id="XP_069201143.1">
    <property type="nucleotide sequence ID" value="XM_069343316.1"/>
</dbReference>
<dbReference type="Proteomes" id="UP001562354">
    <property type="component" value="Unassembled WGS sequence"/>
</dbReference>
<dbReference type="EMBL" id="JBFMKM010000008">
    <property type="protein sequence ID" value="KAL1304869.1"/>
    <property type="molecule type" value="Genomic_DNA"/>
</dbReference>
<proteinExistence type="inferred from homology"/>
<comment type="caution">
    <text evidence="8">The sequence shown here is derived from an EMBL/GenBank/DDBJ whole genome shotgun (WGS) entry which is preliminary data.</text>
</comment>
<dbReference type="Pfam" id="PF07992">
    <property type="entry name" value="Pyr_redox_2"/>
    <property type="match status" value="1"/>
</dbReference>
<evidence type="ECO:0000256" key="5">
    <source>
        <dbReference type="ARBA" id="ARBA00023027"/>
    </source>
</evidence>
<evidence type="ECO:0000313" key="9">
    <source>
        <dbReference type="Proteomes" id="UP001562354"/>
    </source>
</evidence>
<protein>
    <recommendedName>
        <fullName evidence="10">FAD/NAD(P)-binding domain-containing protein</fullName>
    </recommendedName>
</protein>
<keyword evidence="3" id="KW-0274">FAD</keyword>
<keyword evidence="2" id="KW-0285">Flavoprotein</keyword>
<dbReference type="InterPro" id="IPR023753">
    <property type="entry name" value="FAD/NAD-binding_dom"/>
</dbReference>
<reference evidence="8 9" key="1">
    <citation type="submission" date="2024-07" db="EMBL/GenBank/DDBJ databases">
        <title>Draft sequence of the Neodothiora populina.</title>
        <authorList>
            <person name="Drown D.D."/>
            <person name="Schuette U.S."/>
            <person name="Buechlein A.B."/>
            <person name="Rusch D.R."/>
            <person name="Winton L.W."/>
            <person name="Adams G.A."/>
        </authorList>
    </citation>
    <scope>NUCLEOTIDE SEQUENCE [LARGE SCALE GENOMIC DNA]</scope>
    <source>
        <strain evidence="8 9">CPC 39397</strain>
    </source>
</reference>
<sequence length="539" mass="60749">MLSSRRSVAANAVQALRAERVVCGPQCRSISNTLHERGSTTDLDNSTNNRERIVVLGSGWAGYTLARDLDKSKYQVVVVSPRSYFVFTPLLASTSVGTLEFRTALEPVRSRRTNVDFFQGWADRVDFSRKTLTVEEAVQNPHQGMSLAGPRHAQTDTLGENLTVEKKKGKIFDMQYDKLVIAVGCYSQTFNTPGVREHAYFLKDVGDARKIRNRLLSCFEKAALPTTSDTMKKQLLNFAVVGGGPTGIEWSAELHDIIREDMAKLYPNLMKYYRITVYDVAPQVLSMFDDKLAKYAMEHFKREGIRIRTSHNVKQLRRGLPAKVLETGEVQDDMSCFTLETEQEGEVGVGMVVWSTGLMMNPFIAEAFKDPFHLPSQNTEVISNGVKGEDWVVQRNAKSGALITDDHLRLNLVPQAQENTTGQAVFNDIYALGDCAMIQDNMLPATAQVANQKAKWLAKHINKGDVNSTRFTYKDLGVMAYIGNWNAIMQSSGSDISGRFAWFIWRGAYLAKSVSWRNRILIPMYWFINWIFGRDISRF</sequence>
<accession>A0ABR3PFH8</accession>
<keyword evidence="5" id="KW-0520">NAD</keyword>
<evidence type="ECO:0000256" key="1">
    <source>
        <dbReference type="ARBA" id="ARBA00005272"/>
    </source>
</evidence>
<keyword evidence="4" id="KW-0560">Oxidoreductase</keyword>
<dbReference type="PRINTS" id="PR00368">
    <property type="entry name" value="FADPNR"/>
</dbReference>
<evidence type="ECO:0000259" key="6">
    <source>
        <dbReference type="Pfam" id="PF07992"/>
    </source>
</evidence>
<organism evidence="8 9">
    <name type="scientific">Neodothiora populina</name>
    <dbReference type="NCBI Taxonomy" id="2781224"/>
    <lineage>
        <taxon>Eukaryota</taxon>
        <taxon>Fungi</taxon>
        <taxon>Dikarya</taxon>
        <taxon>Ascomycota</taxon>
        <taxon>Pezizomycotina</taxon>
        <taxon>Dothideomycetes</taxon>
        <taxon>Dothideomycetidae</taxon>
        <taxon>Dothideales</taxon>
        <taxon>Dothioraceae</taxon>
        <taxon>Neodothiora</taxon>
    </lineage>
</organism>
<comment type="similarity">
    <text evidence="1">Belongs to the NADH dehydrogenase family.</text>
</comment>
<evidence type="ECO:0000256" key="2">
    <source>
        <dbReference type="ARBA" id="ARBA00022630"/>
    </source>
</evidence>
<evidence type="ECO:0000313" key="8">
    <source>
        <dbReference type="EMBL" id="KAL1304869.1"/>
    </source>
</evidence>
<dbReference type="SUPFAM" id="SSF51905">
    <property type="entry name" value="FAD/NAD(P)-binding domain"/>
    <property type="match status" value="2"/>
</dbReference>
<dbReference type="InterPro" id="IPR054585">
    <property type="entry name" value="NDH2-like_C"/>
</dbReference>
<dbReference type="Gene3D" id="3.50.50.100">
    <property type="match status" value="1"/>
</dbReference>
<feature type="domain" description="External alternative NADH-ubiquinone oxidoreductase-like C-terminal" evidence="7">
    <location>
        <begin position="477"/>
        <end position="535"/>
    </location>
</feature>
<dbReference type="InterPro" id="IPR045024">
    <property type="entry name" value="NDH-2"/>
</dbReference>
<dbReference type="PANTHER" id="PTHR43706">
    <property type="entry name" value="NADH DEHYDROGENASE"/>
    <property type="match status" value="1"/>
</dbReference>
<evidence type="ECO:0000256" key="3">
    <source>
        <dbReference type="ARBA" id="ARBA00022827"/>
    </source>
</evidence>
<dbReference type="PANTHER" id="PTHR43706:SF17">
    <property type="entry name" value="NADH DEHYDROGENASE (EUROFUNG)"/>
    <property type="match status" value="1"/>
</dbReference>
<evidence type="ECO:0000256" key="4">
    <source>
        <dbReference type="ARBA" id="ARBA00023002"/>
    </source>
</evidence>
<dbReference type="GeneID" id="95977493"/>
<gene>
    <name evidence="8" type="ORF">AAFC00_003793</name>
</gene>
<evidence type="ECO:0000259" key="7">
    <source>
        <dbReference type="Pfam" id="PF22366"/>
    </source>
</evidence>
<keyword evidence="9" id="KW-1185">Reference proteome</keyword>
<evidence type="ECO:0008006" key="10">
    <source>
        <dbReference type="Google" id="ProtNLM"/>
    </source>
</evidence>
<name>A0ABR3PFH8_9PEZI</name>
<feature type="domain" description="FAD/NAD(P)-binding" evidence="6">
    <location>
        <begin position="52"/>
        <end position="366"/>
    </location>
</feature>
<dbReference type="Pfam" id="PF22366">
    <property type="entry name" value="NDH2_C"/>
    <property type="match status" value="1"/>
</dbReference>
<dbReference type="InterPro" id="IPR036188">
    <property type="entry name" value="FAD/NAD-bd_sf"/>
</dbReference>